<feature type="region of interest" description="Disordered" evidence="1">
    <location>
        <begin position="1"/>
        <end position="108"/>
    </location>
</feature>
<keyword evidence="3" id="KW-1185">Reference proteome</keyword>
<name>A0A9P6AF82_9AGAM</name>
<organism evidence="2 3">
    <name type="scientific">Hydnum rufescens UP504</name>
    <dbReference type="NCBI Taxonomy" id="1448309"/>
    <lineage>
        <taxon>Eukaryota</taxon>
        <taxon>Fungi</taxon>
        <taxon>Dikarya</taxon>
        <taxon>Basidiomycota</taxon>
        <taxon>Agaricomycotina</taxon>
        <taxon>Agaricomycetes</taxon>
        <taxon>Cantharellales</taxon>
        <taxon>Hydnaceae</taxon>
        <taxon>Hydnum</taxon>
    </lineage>
</organism>
<dbReference type="Proteomes" id="UP000886523">
    <property type="component" value="Unassembled WGS sequence"/>
</dbReference>
<evidence type="ECO:0000313" key="3">
    <source>
        <dbReference type="Proteomes" id="UP000886523"/>
    </source>
</evidence>
<feature type="compositionally biased region" description="Basic residues" evidence="1">
    <location>
        <begin position="79"/>
        <end position="96"/>
    </location>
</feature>
<comment type="caution">
    <text evidence="2">The sequence shown here is derived from an EMBL/GenBank/DDBJ whole genome shotgun (WGS) entry which is preliminary data.</text>
</comment>
<sequence length="206" mass="22773">MTQPNDATPCDMKPNDTKPNNTKPSDPKPSDPKPSDPKPSDPNPATQNPAVRNQRNNAQSTEPKRKRKRWQHIAQVAKRTTHRCGGKPPHNRKPPHHAHDATKMKVGSHTPAAVALNRKKSSSCCSFCVKLFNLNARTHGPPSSNQPASLQKSRRMGHTPAAVDVWPYNLAHETYTTQPESADVPTKPGATLDHKPEQHAANENWE</sequence>
<protein>
    <submittedName>
        <fullName evidence="2">Uncharacterized protein</fullName>
    </submittedName>
</protein>
<gene>
    <name evidence="2" type="ORF">BS47DRAFT_1368658</name>
</gene>
<evidence type="ECO:0000313" key="2">
    <source>
        <dbReference type="EMBL" id="KAF9504613.1"/>
    </source>
</evidence>
<feature type="compositionally biased region" description="Polar residues" evidence="1">
    <location>
        <begin position="43"/>
        <end position="61"/>
    </location>
</feature>
<dbReference type="EMBL" id="MU129209">
    <property type="protein sequence ID" value="KAF9504613.1"/>
    <property type="molecule type" value="Genomic_DNA"/>
</dbReference>
<feature type="compositionally biased region" description="Polar residues" evidence="1">
    <location>
        <begin position="141"/>
        <end position="151"/>
    </location>
</feature>
<evidence type="ECO:0000256" key="1">
    <source>
        <dbReference type="SAM" id="MobiDB-lite"/>
    </source>
</evidence>
<feature type="region of interest" description="Disordered" evidence="1">
    <location>
        <begin position="174"/>
        <end position="206"/>
    </location>
</feature>
<proteinExistence type="predicted"/>
<feature type="compositionally biased region" description="Basic and acidic residues" evidence="1">
    <location>
        <begin position="25"/>
        <end position="39"/>
    </location>
</feature>
<feature type="region of interest" description="Disordered" evidence="1">
    <location>
        <begin position="137"/>
        <end position="161"/>
    </location>
</feature>
<reference evidence="2" key="1">
    <citation type="journal article" date="2020" name="Nat. Commun.">
        <title>Large-scale genome sequencing of mycorrhizal fungi provides insights into the early evolution of symbiotic traits.</title>
        <authorList>
            <person name="Miyauchi S."/>
            <person name="Kiss E."/>
            <person name="Kuo A."/>
            <person name="Drula E."/>
            <person name="Kohler A."/>
            <person name="Sanchez-Garcia M."/>
            <person name="Morin E."/>
            <person name="Andreopoulos B."/>
            <person name="Barry K.W."/>
            <person name="Bonito G."/>
            <person name="Buee M."/>
            <person name="Carver A."/>
            <person name="Chen C."/>
            <person name="Cichocki N."/>
            <person name="Clum A."/>
            <person name="Culley D."/>
            <person name="Crous P.W."/>
            <person name="Fauchery L."/>
            <person name="Girlanda M."/>
            <person name="Hayes R.D."/>
            <person name="Keri Z."/>
            <person name="LaButti K."/>
            <person name="Lipzen A."/>
            <person name="Lombard V."/>
            <person name="Magnuson J."/>
            <person name="Maillard F."/>
            <person name="Murat C."/>
            <person name="Nolan M."/>
            <person name="Ohm R.A."/>
            <person name="Pangilinan J."/>
            <person name="Pereira M.F."/>
            <person name="Perotto S."/>
            <person name="Peter M."/>
            <person name="Pfister S."/>
            <person name="Riley R."/>
            <person name="Sitrit Y."/>
            <person name="Stielow J.B."/>
            <person name="Szollosi G."/>
            <person name="Zifcakova L."/>
            <person name="Stursova M."/>
            <person name="Spatafora J.W."/>
            <person name="Tedersoo L."/>
            <person name="Vaario L.M."/>
            <person name="Yamada A."/>
            <person name="Yan M."/>
            <person name="Wang P."/>
            <person name="Xu J."/>
            <person name="Bruns T."/>
            <person name="Baldrian P."/>
            <person name="Vilgalys R."/>
            <person name="Dunand C."/>
            <person name="Henrissat B."/>
            <person name="Grigoriev I.V."/>
            <person name="Hibbett D."/>
            <person name="Nagy L.G."/>
            <person name="Martin F.M."/>
        </authorList>
    </citation>
    <scope>NUCLEOTIDE SEQUENCE</scope>
    <source>
        <strain evidence="2">UP504</strain>
    </source>
</reference>
<accession>A0A9P6AF82</accession>
<dbReference type="AlphaFoldDB" id="A0A9P6AF82"/>